<accession>A0AAW1HV63</accession>
<comment type="caution">
    <text evidence="2">The sequence shown here is derived from an EMBL/GenBank/DDBJ whole genome shotgun (WGS) entry which is preliminary data.</text>
</comment>
<proteinExistence type="predicted"/>
<name>A0AAW1HV63_POPJA</name>
<dbReference type="EMBL" id="JASPKY010000917">
    <property type="protein sequence ID" value="KAK9680261.1"/>
    <property type="molecule type" value="Genomic_DNA"/>
</dbReference>
<keyword evidence="3" id="KW-1185">Reference proteome</keyword>
<feature type="compositionally biased region" description="Polar residues" evidence="1">
    <location>
        <begin position="1"/>
        <end position="11"/>
    </location>
</feature>
<feature type="compositionally biased region" description="Basic and acidic residues" evidence="1">
    <location>
        <begin position="13"/>
        <end position="23"/>
    </location>
</feature>
<dbReference type="AlphaFoldDB" id="A0AAW1HV63"/>
<evidence type="ECO:0000313" key="2">
    <source>
        <dbReference type="EMBL" id="KAK9680261.1"/>
    </source>
</evidence>
<evidence type="ECO:0000256" key="1">
    <source>
        <dbReference type="SAM" id="MobiDB-lite"/>
    </source>
</evidence>
<feature type="region of interest" description="Disordered" evidence="1">
    <location>
        <begin position="1"/>
        <end position="25"/>
    </location>
</feature>
<reference evidence="2 3" key="1">
    <citation type="journal article" date="2024" name="BMC Genomics">
        <title>De novo assembly and annotation of Popillia japonica's genome with initial clues to its potential as an invasive pest.</title>
        <authorList>
            <person name="Cucini C."/>
            <person name="Boschi S."/>
            <person name="Funari R."/>
            <person name="Cardaioli E."/>
            <person name="Iannotti N."/>
            <person name="Marturano G."/>
            <person name="Paoli F."/>
            <person name="Bruttini M."/>
            <person name="Carapelli A."/>
            <person name="Frati F."/>
            <person name="Nardi F."/>
        </authorList>
    </citation>
    <scope>NUCLEOTIDE SEQUENCE [LARGE SCALE GENOMIC DNA]</scope>
    <source>
        <strain evidence="2">DMR45628</strain>
    </source>
</reference>
<dbReference type="Proteomes" id="UP001458880">
    <property type="component" value="Unassembled WGS sequence"/>
</dbReference>
<evidence type="ECO:0000313" key="3">
    <source>
        <dbReference type="Proteomes" id="UP001458880"/>
    </source>
</evidence>
<protein>
    <submittedName>
        <fullName evidence="2">Uncharacterized protein</fullName>
    </submittedName>
</protein>
<feature type="region of interest" description="Disordered" evidence="1">
    <location>
        <begin position="169"/>
        <end position="198"/>
    </location>
</feature>
<sequence length="198" mass="21730">MPQFKDSSTMDSLVREYPIDKKPGTPRYHVSPNIVNFLEARWRTPPAAASVAKTAEDPSPILLHLESPGSPDLSQFSETTEDFIHWRFLELFGQSPLKDLLSLLPPTPPERTKGTSPAQGACEHTFAVPVPPTPRAKAPVRRFSDPGVLGYVSTLPGYRPVSVPAALRPLLRPSDHPPHAPLTDTTTTTTVRSPSQQR</sequence>
<organism evidence="2 3">
    <name type="scientific">Popillia japonica</name>
    <name type="common">Japanese beetle</name>
    <dbReference type="NCBI Taxonomy" id="7064"/>
    <lineage>
        <taxon>Eukaryota</taxon>
        <taxon>Metazoa</taxon>
        <taxon>Ecdysozoa</taxon>
        <taxon>Arthropoda</taxon>
        <taxon>Hexapoda</taxon>
        <taxon>Insecta</taxon>
        <taxon>Pterygota</taxon>
        <taxon>Neoptera</taxon>
        <taxon>Endopterygota</taxon>
        <taxon>Coleoptera</taxon>
        <taxon>Polyphaga</taxon>
        <taxon>Scarabaeiformia</taxon>
        <taxon>Scarabaeidae</taxon>
        <taxon>Rutelinae</taxon>
        <taxon>Popillia</taxon>
    </lineage>
</organism>
<gene>
    <name evidence="2" type="ORF">QE152_g39226</name>
</gene>